<evidence type="ECO:0000256" key="1">
    <source>
        <dbReference type="SAM" id="MobiDB-lite"/>
    </source>
</evidence>
<evidence type="ECO:0000313" key="3">
    <source>
        <dbReference type="EMBL" id="MDR6867922.1"/>
    </source>
</evidence>
<dbReference type="Proteomes" id="UP001259347">
    <property type="component" value="Unassembled WGS sequence"/>
</dbReference>
<dbReference type="Gene3D" id="1.10.260.40">
    <property type="entry name" value="lambda repressor-like DNA-binding domains"/>
    <property type="match status" value="1"/>
</dbReference>
<protein>
    <submittedName>
        <fullName evidence="3">Transcriptional regulator with XRE-family HTH domain</fullName>
    </submittedName>
</protein>
<dbReference type="Pfam" id="PF17765">
    <property type="entry name" value="MLTR_LBD"/>
    <property type="match status" value="1"/>
</dbReference>
<feature type="domain" description="MmyB-like transcription regulator ligand binding" evidence="2">
    <location>
        <begin position="110"/>
        <end position="274"/>
    </location>
</feature>
<evidence type="ECO:0000313" key="4">
    <source>
        <dbReference type="Proteomes" id="UP001259347"/>
    </source>
</evidence>
<dbReference type="PANTHER" id="PTHR35010:SF2">
    <property type="entry name" value="BLL4672 PROTEIN"/>
    <property type="match status" value="1"/>
</dbReference>
<accession>A0ABU1SGC3</accession>
<dbReference type="Gene3D" id="3.30.450.180">
    <property type="match status" value="1"/>
</dbReference>
<name>A0ABU1SGC3_9MICO</name>
<sequence>MENRSEVRDFLNSRRARLSPEQAGIARGSNRRVPGLRRGEVAMLADVSPEYYGHLERGNLSGVSDAILHAIARALQLDEAEGAHLFDLARAANAASSRRPAPKQKKWTRRAGLQLVLDTITGGPAFVRNGRMDILATNPLGRAFYDEVFDAPGHGNIARYAFLDERARAFYPQWETAADITVAIMRTEAGRDPYDKAMHDLVGELSTRSDEFRTRWGAHNVRQHSTGMKTFHHHAVGDVTLVYEEMKLAAEPHLSLLIYSAETNTPTEERIRLLASLAESKSEPEPVSESAPESESVSDRHTMPVKE</sequence>
<dbReference type="CDD" id="cd00093">
    <property type="entry name" value="HTH_XRE"/>
    <property type="match status" value="1"/>
</dbReference>
<evidence type="ECO:0000259" key="2">
    <source>
        <dbReference type="Pfam" id="PF17765"/>
    </source>
</evidence>
<dbReference type="InterPro" id="IPR010982">
    <property type="entry name" value="Lambda_DNA-bd_dom_sf"/>
</dbReference>
<dbReference type="PANTHER" id="PTHR35010">
    <property type="entry name" value="BLL4672 PROTEIN-RELATED"/>
    <property type="match status" value="1"/>
</dbReference>
<feature type="compositionally biased region" description="Basic and acidic residues" evidence="1">
    <location>
        <begin position="297"/>
        <end position="307"/>
    </location>
</feature>
<dbReference type="SUPFAM" id="SSF47413">
    <property type="entry name" value="lambda repressor-like DNA-binding domains"/>
    <property type="match status" value="1"/>
</dbReference>
<dbReference type="Pfam" id="PF13560">
    <property type="entry name" value="HTH_31"/>
    <property type="match status" value="1"/>
</dbReference>
<comment type="caution">
    <text evidence="3">The sequence shown here is derived from an EMBL/GenBank/DDBJ whole genome shotgun (WGS) entry which is preliminary data.</text>
</comment>
<feature type="compositionally biased region" description="Low complexity" evidence="1">
    <location>
        <begin position="285"/>
        <end position="295"/>
    </location>
</feature>
<keyword evidence="4" id="KW-1185">Reference proteome</keyword>
<dbReference type="EMBL" id="JAVDUM010000011">
    <property type="protein sequence ID" value="MDR6867922.1"/>
    <property type="molecule type" value="Genomic_DNA"/>
</dbReference>
<reference evidence="3 4" key="1">
    <citation type="submission" date="2023-07" db="EMBL/GenBank/DDBJ databases">
        <title>Sorghum-associated microbial communities from plants grown in Nebraska, USA.</title>
        <authorList>
            <person name="Schachtman D."/>
        </authorList>
    </citation>
    <scope>NUCLEOTIDE SEQUENCE [LARGE SCALE GENOMIC DNA]</scope>
    <source>
        <strain evidence="3 4">2980</strain>
    </source>
</reference>
<proteinExistence type="predicted"/>
<dbReference type="RefSeq" id="WP_310021225.1">
    <property type="nucleotide sequence ID" value="NZ_JAVDUM010000011.1"/>
</dbReference>
<dbReference type="InterPro" id="IPR001387">
    <property type="entry name" value="Cro/C1-type_HTH"/>
</dbReference>
<dbReference type="InterPro" id="IPR041413">
    <property type="entry name" value="MLTR_LBD"/>
</dbReference>
<feature type="region of interest" description="Disordered" evidence="1">
    <location>
        <begin position="277"/>
        <end position="307"/>
    </location>
</feature>
<organism evidence="3 4">
    <name type="scientific">Microbacterium resistens</name>
    <dbReference type="NCBI Taxonomy" id="156977"/>
    <lineage>
        <taxon>Bacteria</taxon>
        <taxon>Bacillati</taxon>
        <taxon>Actinomycetota</taxon>
        <taxon>Actinomycetes</taxon>
        <taxon>Micrococcales</taxon>
        <taxon>Microbacteriaceae</taxon>
        <taxon>Microbacterium</taxon>
    </lineage>
</organism>
<gene>
    <name evidence="3" type="ORF">J2Y69_002530</name>
</gene>